<dbReference type="SMART" id="SM00116">
    <property type="entry name" value="CBS"/>
    <property type="match status" value="2"/>
</dbReference>
<accession>A0A9Q1HAK8</accession>
<protein>
    <recommendedName>
        <fullName evidence="11">Chloride channel protein</fullName>
    </recommendedName>
</protein>
<comment type="caution">
    <text evidence="14">The sequence shown here is derived from an EMBL/GenBank/DDBJ whole genome shotgun (WGS) entry which is preliminary data.</text>
</comment>
<feature type="transmembrane region" description="Helical" evidence="11">
    <location>
        <begin position="584"/>
        <end position="607"/>
    </location>
</feature>
<organism evidence="14 15">
    <name type="scientific">Holothuria leucospilota</name>
    <name type="common">Black long sea cucumber</name>
    <name type="synonym">Mertensiothuria leucospilota</name>
    <dbReference type="NCBI Taxonomy" id="206669"/>
    <lineage>
        <taxon>Eukaryota</taxon>
        <taxon>Metazoa</taxon>
        <taxon>Echinodermata</taxon>
        <taxon>Eleutherozoa</taxon>
        <taxon>Echinozoa</taxon>
        <taxon>Holothuroidea</taxon>
        <taxon>Aspidochirotacea</taxon>
        <taxon>Aspidochirotida</taxon>
        <taxon>Holothuriidae</taxon>
        <taxon>Holothuria</taxon>
    </lineage>
</organism>
<feature type="domain" description="CBS" evidence="13">
    <location>
        <begin position="762"/>
        <end position="820"/>
    </location>
</feature>
<dbReference type="InterPro" id="IPR046342">
    <property type="entry name" value="CBS_dom_sf"/>
</dbReference>
<dbReference type="SUPFAM" id="SSF81340">
    <property type="entry name" value="Clc chloride channel"/>
    <property type="match status" value="1"/>
</dbReference>
<dbReference type="EMBL" id="JAIZAY010000005">
    <property type="protein sequence ID" value="KAJ8042087.1"/>
    <property type="molecule type" value="Genomic_DNA"/>
</dbReference>
<keyword evidence="8 11" id="KW-0472">Membrane</keyword>
<name>A0A9Q1HAK8_HOLLE</name>
<feature type="transmembrane region" description="Helical" evidence="11">
    <location>
        <begin position="375"/>
        <end position="395"/>
    </location>
</feature>
<dbReference type="Gene3D" id="1.10.3080.10">
    <property type="entry name" value="Clc chloride channel"/>
    <property type="match status" value="1"/>
</dbReference>
<feature type="transmembrane region" description="Helical" evidence="11">
    <location>
        <begin position="242"/>
        <end position="266"/>
    </location>
</feature>
<feature type="domain" description="CBS" evidence="13">
    <location>
        <begin position="643"/>
        <end position="707"/>
    </location>
</feature>
<dbReference type="PRINTS" id="PR00762">
    <property type="entry name" value="CLCHANNEL"/>
</dbReference>
<keyword evidence="15" id="KW-1185">Reference proteome</keyword>
<dbReference type="PANTHER" id="PTHR11689:SF89">
    <property type="entry name" value="CHLORIDE CHANNEL PROTEIN"/>
    <property type="match status" value="1"/>
</dbReference>
<evidence type="ECO:0000256" key="5">
    <source>
        <dbReference type="ARBA" id="ARBA00022989"/>
    </source>
</evidence>
<feature type="transmembrane region" description="Helical" evidence="11">
    <location>
        <begin position="126"/>
        <end position="151"/>
    </location>
</feature>
<dbReference type="PROSITE" id="PS51371">
    <property type="entry name" value="CBS"/>
    <property type="match status" value="2"/>
</dbReference>
<dbReference type="GO" id="GO:0016020">
    <property type="term" value="C:membrane"/>
    <property type="evidence" value="ECO:0007669"/>
    <property type="project" value="UniProtKB-SubCell"/>
</dbReference>
<comment type="similarity">
    <text evidence="11">Belongs to the chloride channel (TC 2.A.49) family.</text>
</comment>
<sequence length="859" mass="95944">MRFRASRKTAQSMYEDHTEVHPTDDKSGFFAKGRDFESRYVNHSYTEQEKEVLASYESVDYLPPHSHVYRNWLRQQPARLDWDRWIMMGFIGFATGFIGFLLHQLIDLISDFKWDLAQEMIEDDRLAVAWVFVTGFSLALVLVGSIIVVFLRPSAAGSGLPELIGYLNGALVRHIFNIKTLVVKFFSCACAVGSGLPVGPEGPMIHMGSLVGAGLSQFKSVTMGFTLPFFERFRNPEDRRNFISAGSAAGVASAFGAPVGGLLFAMEEVSSFWSMKLSWQVFFSCMVSTVTTDLFNSAFTSFRYTGQFGLFKADKYILFQVREGLDVNIIMFIPTVVIGIIGGILGAVFVFTNLKLARTRRALIAKFKSPLVQKLVRLLEPCIIIVIMSTGTIFLPGAFQCSPFTCYYRGETNSPDKEGLSPKCLTESVGKTEISVSNYTCPPGVSNSTFSNETFNQVATLLFGTGEEAIHHLFSRETHWEFTYGPLLTVLAFYFILACWSCGPSISAGLVVPMLYIGAIYGRVIGLTMVSMFGVKDVEKDEYWAWMDPGAFALIGAASFFGGVSRLTMSLTVIMMEITNDVQFLLPIMVAIMTAKWVGDLFTHPLYHALLEVKCIPFLDSEPVIMHGKKNVNLELFTARQAMATPPVVVHPRESVSGLARLLIDTTHGGYPMVPAVGSMQEENKFLGIITRIELEILLLNEQLFETGEAEPDLEPEVNPLDYQKLQLIEKVKDANRLEELVESYAENPMYDNIYINLGPYVNHSAASIPESFSLHRTYIIFRTLGLRHLMVVNNQNQVVGIITRKDLMGFKMEEKLGPLLDRGEGNVDDIITPRYVEMSQNVSPGEALIRPQSHDQEW</sequence>
<feature type="transmembrane region" description="Helical" evidence="11">
    <location>
        <begin position="85"/>
        <end position="106"/>
    </location>
</feature>
<dbReference type="InterPro" id="IPR000644">
    <property type="entry name" value="CBS_dom"/>
</dbReference>
<keyword evidence="2 11" id="KW-0813">Transport</keyword>
<feature type="region of interest" description="Disordered" evidence="12">
    <location>
        <begin position="1"/>
        <end position="21"/>
    </location>
</feature>
<dbReference type="InterPro" id="IPR051280">
    <property type="entry name" value="Cl-channel/antiporter"/>
</dbReference>
<keyword evidence="9 11" id="KW-0868">Chloride</keyword>
<feature type="transmembrane region" description="Helical" evidence="11">
    <location>
        <begin position="482"/>
        <end position="503"/>
    </location>
</feature>
<evidence type="ECO:0000256" key="10">
    <source>
        <dbReference type="PROSITE-ProRule" id="PRU00703"/>
    </source>
</evidence>
<comment type="caution">
    <text evidence="11">Lacks conserved residue(s) required for the propagation of feature annotation.</text>
</comment>
<comment type="subcellular location">
    <subcellularLocation>
        <location evidence="1 11">Membrane</location>
        <topology evidence="1 11">Multi-pass membrane protein</topology>
    </subcellularLocation>
</comment>
<evidence type="ECO:0000256" key="11">
    <source>
        <dbReference type="RuleBase" id="RU361221"/>
    </source>
</evidence>
<evidence type="ECO:0000256" key="12">
    <source>
        <dbReference type="SAM" id="MobiDB-lite"/>
    </source>
</evidence>
<keyword evidence="3 11" id="KW-0812">Transmembrane</keyword>
<reference evidence="14" key="1">
    <citation type="submission" date="2021-10" db="EMBL/GenBank/DDBJ databases">
        <title>Tropical sea cucumber genome reveals ecological adaptation and Cuvierian tubules defense mechanism.</title>
        <authorList>
            <person name="Chen T."/>
        </authorList>
    </citation>
    <scope>NUCLEOTIDE SEQUENCE</scope>
    <source>
        <strain evidence="14">Nanhai2018</strain>
        <tissue evidence="14">Muscle</tissue>
    </source>
</reference>
<proteinExistence type="inferred from homology"/>
<evidence type="ECO:0000256" key="1">
    <source>
        <dbReference type="ARBA" id="ARBA00004141"/>
    </source>
</evidence>
<evidence type="ECO:0000256" key="3">
    <source>
        <dbReference type="ARBA" id="ARBA00022692"/>
    </source>
</evidence>
<evidence type="ECO:0000313" key="15">
    <source>
        <dbReference type="Proteomes" id="UP001152320"/>
    </source>
</evidence>
<dbReference type="InterPro" id="IPR001807">
    <property type="entry name" value="ClC"/>
</dbReference>
<evidence type="ECO:0000313" key="14">
    <source>
        <dbReference type="EMBL" id="KAJ8042087.1"/>
    </source>
</evidence>
<gene>
    <name evidence="14" type="ORF">HOLleu_13069</name>
</gene>
<dbReference type="PANTHER" id="PTHR11689">
    <property type="entry name" value="CHLORIDE CHANNEL PROTEIN CLC FAMILY MEMBER"/>
    <property type="match status" value="1"/>
</dbReference>
<keyword evidence="5 11" id="KW-1133">Transmembrane helix</keyword>
<evidence type="ECO:0000256" key="4">
    <source>
        <dbReference type="ARBA" id="ARBA00022737"/>
    </source>
</evidence>
<dbReference type="SUPFAM" id="SSF54631">
    <property type="entry name" value="CBS-domain pair"/>
    <property type="match status" value="1"/>
</dbReference>
<keyword evidence="7 10" id="KW-0129">CBS domain</keyword>
<evidence type="ECO:0000256" key="7">
    <source>
        <dbReference type="ARBA" id="ARBA00023122"/>
    </source>
</evidence>
<dbReference type="Gene3D" id="3.10.580.10">
    <property type="entry name" value="CBS-domain"/>
    <property type="match status" value="1"/>
</dbReference>
<dbReference type="Pfam" id="PF00654">
    <property type="entry name" value="Voltage_CLC"/>
    <property type="match status" value="1"/>
</dbReference>
<evidence type="ECO:0000256" key="9">
    <source>
        <dbReference type="ARBA" id="ARBA00023214"/>
    </source>
</evidence>
<evidence type="ECO:0000259" key="13">
    <source>
        <dbReference type="PROSITE" id="PS51371"/>
    </source>
</evidence>
<dbReference type="CDD" id="cd04591">
    <property type="entry name" value="CBS_pair_voltage-gated_CLC_euk_bac"/>
    <property type="match status" value="1"/>
</dbReference>
<dbReference type="InterPro" id="IPR014743">
    <property type="entry name" value="Cl-channel_core"/>
</dbReference>
<dbReference type="OrthoDB" id="428525at2759"/>
<feature type="transmembrane region" description="Helical" evidence="11">
    <location>
        <begin position="510"/>
        <end position="531"/>
    </location>
</feature>
<feature type="transmembrane region" description="Helical" evidence="11">
    <location>
        <begin position="329"/>
        <end position="354"/>
    </location>
</feature>
<dbReference type="Pfam" id="PF00571">
    <property type="entry name" value="CBS"/>
    <property type="match status" value="2"/>
</dbReference>
<dbReference type="GO" id="GO:0005254">
    <property type="term" value="F:chloride channel activity"/>
    <property type="evidence" value="ECO:0007669"/>
    <property type="project" value="UniProtKB-UniRule"/>
</dbReference>
<evidence type="ECO:0000256" key="6">
    <source>
        <dbReference type="ARBA" id="ARBA00023065"/>
    </source>
</evidence>
<evidence type="ECO:0000256" key="8">
    <source>
        <dbReference type="ARBA" id="ARBA00023136"/>
    </source>
</evidence>
<keyword evidence="4" id="KW-0677">Repeat</keyword>
<feature type="transmembrane region" description="Helical" evidence="11">
    <location>
        <begin position="543"/>
        <end position="564"/>
    </location>
</feature>
<keyword evidence="6 11" id="KW-0406">Ion transport</keyword>
<dbReference type="Proteomes" id="UP001152320">
    <property type="component" value="Chromosome 5"/>
</dbReference>
<evidence type="ECO:0000256" key="2">
    <source>
        <dbReference type="ARBA" id="ARBA00022448"/>
    </source>
</evidence>
<dbReference type="AlphaFoldDB" id="A0A9Q1HAK8"/>